<feature type="compositionally biased region" description="Acidic residues" evidence="1">
    <location>
        <begin position="82"/>
        <end position="100"/>
    </location>
</feature>
<evidence type="ECO:0000313" key="3">
    <source>
        <dbReference type="Proteomes" id="UP000542125"/>
    </source>
</evidence>
<evidence type="ECO:0000256" key="1">
    <source>
        <dbReference type="SAM" id="MobiDB-lite"/>
    </source>
</evidence>
<name>A0A7Y9LMH5_9BURK</name>
<gene>
    <name evidence="2" type="ORF">FHW18_001516</name>
</gene>
<dbReference type="Proteomes" id="UP000542125">
    <property type="component" value="Unassembled WGS sequence"/>
</dbReference>
<dbReference type="RefSeq" id="WP_179584909.1">
    <property type="nucleotide sequence ID" value="NZ_JACBYR010000001.1"/>
</dbReference>
<protein>
    <submittedName>
        <fullName evidence="2">TolA-binding protein</fullName>
    </submittedName>
</protein>
<keyword evidence="3" id="KW-1185">Reference proteome</keyword>
<feature type="region of interest" description="Disordered" evidence="1">
    <location>
        <begin position="60"/>
        <end position="128"/>
    </location>
</feature>
<dbReference type="EMBL" id="JACBYR010000001">
    <property type="protein sequence ID" value="NYE82245.1"/>
    <property type="molecule type" value="Genomic_DNA"/>
</dbReference>
<accession>A0A7Y9LMH5</accession>
<evidence type="ECO:0000313" key="2">
    <source>
        <dbReference type="EMBL" id="NYE82245.1"/>
    </source>
</evidence>
<dbReference type="AlphaFoldDB" id="A0A7Y9LMH5"/>
<proteinExistence type="predicted"/>
<sequence>MLEDLDQLSTRIAQLVQLTQHVRAENQALRDELGKRDVRIQQLRDTVEMAQIRVDDVLARLPGKPPEAADGADADAASAADTDTDIDLDDVQADDADGDWAEARTDADTDPSLSDEAGHGVRSAHGTP</sequence>
<organism evidence="2 3">
    <name type="scientific">Pigmentiphaga litoralis</name>
    <dbReference type="NCBI Taxonomy" id="516702"/>
    <lineage>
        <taxon>Bacteria</taxon>
        <taxon>Pseudomonadati</taxon>
        <taxon>Pseudomonadota</taxon>
        <taxon>Betaproteobacteria</taxon>
        <taxon>Burkholderiales</taxon>
        <taxon>Alcaligenaceae</taxon>
        <taxon>Pigmentiphaga</taxon>
    </lineage>
</organism>
<feature type="compositionally biased region" description="Low complexity" evidence="1">
    <location>
        <begin position="68"/>
        <end position="81"/>
    </location>
</feature>
<reference evidence="2 3" key="1">
    <citation type="submission" date="2020-07" db="EMBL/GenBank/DDBJ databases">
        <title>Genomic Encyclopedia of Type Strains, Phase IV (KMG-V): Genome sequencing to study the core and pangenomes of soil and plant-associated prokaryotes.</title>
        <authorList>
            <person name="Whitman W."/>
        </authorList>
    </citation>
    <scope>NUCLEOTIDE SEQUENCE [LARGE SCALE GENOMIC DNA]</scope>
    <source>
        <strain evidence="2 3">SAS40</strain>
    </source>
</reference>
<comment type="caution">
    <text evidence="2">The sequence shown here is derived from an EMBL/GenBank/DDBJ whole genome shotgun (WGS) entry which is preliminary data.</text>
</comment>